<dbReference type="EC" id="4.2.1.9" evidence="5"/>
<accession>A0A143PMP9</accession>
<dbReference type="OrthoDB" id="9807077at2"/>
<comment type="similarity">
    <text evidence="1">Belongs to the IlvD/Edd family.</text>
</comment>
<dbReference type="AlphaFoldDB" id="A0A143PMP9"/>
<keyword evidence="2 5" id="KW-0456">Lyase</keyword>
<dbReference type="Proteomes" id="UP000076079">
    <property type="component" value="Chromosome"/>
</dbReference>
<evidence type="ECO:0000259" key="4">
    <source>
        <dbReference type="Pfam" id="PF24877"/>
    </source>
</evidence>
<keyword evidence="6" id="KW-1185">Reference proteome</keyword>
<dbReference type="InterPro" id="IPR056740">
    <property type="entry name" value="ILV_EDD_C"/>
</dbReference>
<dbReference type="InterPro" id="IPR042096">
    <property type="entry name" value="Dihydro-acid_dehy_C"/>
</dbReference>
<evidence type="ECO:0000256" key="1">
    <source>
        <dbReference type="ARBA" id="ARBA00006486"/>
    </source>
</evidence>
<dbReference type="PANTHER" id="PTHR43661:SF3">
    <property type="entry name" value="D-XYLONATE DEHYDRATASE YAGF-RELATED"/>
    <property type="match status" value="1"/>
</dbReference>
<evidence type="ECO:0000313" key="6">
    <source>
        <dbReference type="Proteomes" id="UP000076079"/>
    </source>
</evidence>
<dbReference type="EMBL" id="CP015136">
    <property type="protein sequence ID" value="AMY09887.1"/>
    <property type="molecule type" value="Genomic_DNA"/>
</dbReference>
<dbReference type="InterPro" id="IPR037237">
    <property type="entry name" value="IlvD/EDD_N"/>
</dbReference>
<dbReference type="PROSITE" id="PS00886">
    <property type="entry name" value="ILVD_EDD_1"/>
    <property type="match status" value="1"/>
</dbReference>
<dbReference type="RefSeq" id="WP_110171590.1">
    <property type="nucleotide sequence ID" value="NZ_CP015136.1"/>
</dbReference>
<dbReference type="Gene3D" id="3.50.30.80">
    <property type="entry name" value="IlvD/EDD C-terminal domain-like"/>
    <property type="match status" value="1"/>
</dbReference>
<dbReference type="InterPro" id="IPR017798">
    <property type="entry name" value="Dehydratase_YjhG/YagF"/>
</dbReference>
<dbReference type="NCBIfam" id="TIGR03432">
    <property type="entry name" value="yjhG_yagF"/>
    <property type="match status" value="1"/>
</dbReference>
<dbReference type="PATRIC" id="fig|1813736.3.peg.3315"/>
<evidence type="ECO:0000313" key="5">
    <source>
        <dbReference type="EMBL" id="AMY09887.1"/>
    </source>
</evidence>
<feature type="domain" description="Dihydroxy-acid/6-phosphogluconate dehydratase N-terminal" evidence="3">
    <location>
        <begin position="88"/>
        <end position="392"/>
    </location>
</feature>
<feature type="domain" description="Dihydroxy-acid/6-phosphogluconate dehydratase C-terminal" evidence="4">
    <location>
        <begin position="434"/>
        <end position="583"/>
    </location>
</feature>
<evidence type="ECO:0000256" key="2">
    <source>
        <dbReference type="ARBA" id="ARBA00023239"/>
    </source>
</evidence>
<proteinExistence type="inferred from homology"/>
<sequence length="650" mass="67245">MAPSVPLALDRGDAAIFDVTTAAPGPAGQLPLTPDDLLQKPSGDLFGWSLDVGMGWAPGALRQSQMLLLSTLGGMREPDGTPLALGYHTGHWEVGLLMREAALTCRATGWTPFAGFCTDPCDGRSQGTPGMFDSLPYRNDAATVLGRLIRSLPTRAAVLGVATCDKGLPAMLMAMAGAGDLPVAIVPGGVTLPATDGEDAGTVQTIGARFSHGLISLEEAAALGCRACASPGGGCQFLGTAASAQVVSEALGLAVPHSALAPSGQAIWLDGAARAVYALQAQHALGWTARSIVTDAAIRNAMVAHAAFGGSTNLLLHVPAIAHAAGLTRPGIADWMAVNRAVPRLVDALPAGPHPTVRVHLAGGVPEVLLHLRALGLLETGVPTCTGLTLGDVLDWWEQSERRQRCRQILRDRDRVDPDAVILPPSTAAAAGLTSTVCFMRGTLAPEGAIVKSTAIARDLLDADGIYRHLGPARVFTSEADAIRAIKGQDETALAPGEVVVVAGIGPMGTGMEEVYQVTSALKHLPRLRGTPLLTDARFSGVSTGPCVGHIGPEALAGGPLGRLRDGDRVRVEIDTRALAGTIDLVREDPVTGELVPDVETLANRTPHPALAPHPKLPPATRLWAALQAASGGTWGGCVYDVDSIVEKLR</sequence>
<dbReference type="Pfam" id="PF00920">
    <property type="entry name" value="ILVD_EDD_N"/>
    <property type="match status" value="1"/>
</dbReference>
<dbReference type="SUPFAM" id="SSF52016">
    <property type="entry name" value="LeuD/IlvD-like"/>
    <property type="match status" value="1"/>
</dbReference>
<reference evidence="6" key="2">
    <citation type="submission" date="2016-04" db="EMBL/GenBank/DDBJ databases">
        <title>First Complete Genome Sequence of a Subdivision 6 Acidobacterium.</title>
        <authorList>
            <person name="Huang S."/>
            <person name="Vieira S."/>
            <person name="Bunk B."/>
            <person name="Riedel T."/>
            <person name="Sproeer C."/>
            <person name="Overmann J."/>
        </authorList>
    </citation>
    <scope>NUCLEOTIDE SEQUENCE [LARGE SCALE GENOMIC DNA]</scope>
    <source>
        <strain evidence="6">DSM 100886 HEG_-6_39</strain>
    </source>
</reference>
<dbReference type="Pfam" id="PF24877">
    <property type="entry name" value="ILV_EDD_C"/>
    <property type="match status" value="1"/>
</dbReference>
<dbReference type="InterPro" id="IPR020558">
    <property type="entry name" value="DiOHA_6PGluconate_deHydtase_CS"/>
</dbReference>
<dbReference type="InterPro" id="IPR000581">
    <property type="entry name" value="ILV_EDD_N"/>
</dbReference>
<dbReference type="STRING" id="1855912.LuPra_03114"/>
<dbReference type="KEGG" id="abac:LuPra_03114"/>
<dbReference type="GO" id="GO:0004160">
    <property type="term" value="F:dihydroxy-acid dehydratase activity"/>
    <property type="evidence" value="ECO:0007669"/>
    <property type="project" value="UniProtKB-EC"/>
</dbReference>
<protein>
    <submittedName>
        <fullName evidence="5">Dihydroxy-acid dehydratase</fullName>
        <ecNumber evidence="5">4.2.1.9</ecNumber>
    </submittedName>
</protein>
<evidence type="ECO:0000259" key="3">
    <source>
        <dbReference type="Pfam" id="PF00920"/>
    </source>
</evidence>
<dbReference type="PANTHER" id="PTHR43661">
    <property type="entry name" value="D-XYLONATE DEHYDRATASE"/>
    <property type="match status" value="1"/>
</dbReference>
<gene>
    <name evidence="5" type="primary">ilvD_1</name>
    <name evidence="5" type="ORF">LuPra_03114</name>
</gene>
<organism evidence="5 6">
    <name type="scientific">Luteitalea pratensis</name>
    <dbReference type="NCBI Taxonomy" id="1855912"/>
    <lineage>
        <taxon>Bacteria</taxon>
        <taxon>Pseudomonadati</taxon>
        <taxon>Acidobacteriota</taxon>
        <taxon>Vicinamibacteria</taxon>
        <taxon>Vicinamibacterales</taxon>
        <taxon>Vicinamibacteraceae</taxon>
        <taxon>Luteitalea</taxon>
    </lineage>
</organism>
<dbReference type="SUPFAM" id="SSF143975">
    <property type="entry name" value="IlvD/EDD N-terminal domain-like"/>
    <property type="match status" value="1"/>
</dbReference>
<reference evidence="5 6" key="1">
    <citation type="journal article" date="2016" name="Genome Announc.">
        <title>First Complete Genome Sequence of a Subdivision 6 Acidobacterium Strain.</title>
        <authorList>
            <person name="Huang S."/>
            <person name="Vieira S."/>
            <person name="Bunk B."/>
            <person name="Riedel T."/>
            <person name="Sproer C."/>
            <person name="Overmann J."/>
        </authorList>
    </citation>
    <scope>NUCLEOTIDE SEQUENCE [LARGE SCALE GENOMIC DNA]</scope>
    <source>
        <strain evidence="6">DSM 100886 HEG_-6_39</strain>
    </source>
</reference>
<name>A0A143PMP9_LUTPR</name>
<dbReference type="GO" id="GO:0005829">
    <property type="term" value="C:cytosol"/>
    <property type="evidence" value="ECO:0007669"/>
    <property type="project" value="TreeGrafter"/>
</dbReference>
<dbReference type="GO" id="GO:0050401">
    <property type="term" value="F:xylonate dehydratase activity"/>
    <property type="evidence" value="ECO:0007669"/>
    <property type="project" value="InterPro"/>
</dbReference>